<evidence type="ECO:0000256" key="1">
    <source>
        <dbReference type="SAM" id="MobiDB-lite"/>
    </source>
</evidence>
<gene>
    <name evidence="2" type="ORF">Bequi_09425</name>
</gene>
<dbReference type="SUPFAM" id="SSF50118">
    <property type="entry name" value="Cell growth inhibitor/plasmid maintenance toxic component"/>
    <property type="match status" value="1"/>
</dbReference>
<keyword evidence="3" id="KW-1185">Reference proteome</keyword>
<organism evidence="2 3">
    <name type="scientific">Brachybacterium equifaecis</name>
    <dbReference type="NCBI Taxonomy" id="2910770"/>
    <lineage>
        <taxon>Bacteria</taxon>
        <taxon>Bacillati</taxon>
        <taxon>Actinomycetota</taxon>
        <taxon>Actinomycetes</taxon>
        <taxon>Micrococcales</taxon>
        <taxon>Dermabacteraceae</taxon>
        <taxon>Brachybacterium</taxon>
    </lineage>
</organism>
<accession>A0ABT0R107</accession>
<evidence type="ECO:0000313" key="3">
    <source>
        <dbReference type="Proteomes" id="UP001203761"/>
    </source>
</evidence>
<comment type="caution">
    <text evidence="2">The sequence shown here is derived from an EMBL/GenBank/DDBJ whole genome shotgun (WGS) entry which is preliminary data.</text>
</comment>
<dbReference type="Proteomes" id="UP001203761">
    <property type="component" value="Unassembled WGS sequence"/>
</dbReference>
<protein>
    <submittedName>
        <fullName evidence="2">Type II toxin-antitoxin system PemK/MazF family toxin</fullName>
    </submittedName>
</protein>
<proteinExistence type="predicted"/>
<sequence>MSLGTQLSSFLRGVLRSPAARRIARDLGRSAIEAVQEQTGPKSSRRDDDRPAHQGEARSPLPSDHAALRDRPSMPPLNLSYSPNADGDADPGEIVWAWVPYEEDITRGKDRPVLALALEAARTGGSDGTGDVVVALMLTSRDRGTGTHTDSHGATWIDIGTGSWDSQGRASEVRADRLLRIPAASVRREGARLDQRRFDEVARRAGALHGWPVR</sequence>
<feature type="region of interest" description="Disordered" evidence="1">
    <location>
        <begin position="30"/>
        <end position="86"/>
    </location>
</feature>
<dbReference type="InterPro" id="IPR003477">
    <property type="entry name" value="PemK-like"/>
</dbReference>
<name>A0ABT0R107_9MICO</name>
<evidence type="ECO:0000313" key="2">
    <source>
        <dbReference type="EMBL" id="MCL6423602.1"/>
    </source>
</evidence>
<dbReference type="Pfam" id="PF02452">
    <property type="entry name" value="PemK_toxin"/>
    <property type="match status" value="1"/>
</dbReference>
<feature type="compositionally biased region" description="Basic and acidic residues" evidence="1">
    <location>
        <begin position="44"/>
        <end position="56"/>
    </location>
</feature>
<reference evidence="2" key="1">
    <citation type="submission" date="2022-02" db="EMBL/GenBank/DDBJ databases">
        <authorList>
            <person name="Lee M."/>
            <person name="Kim S.-J."/>
            <person name="Jung M.-Y."/>
        </authorList>
    </citation>
    <scope>NUCLEOTIDE SEQUENCE</scope>
    <source>
        <strain evidence="2">JHP9</strain>
    </source>
</reference>
<dbReference type="RefSeq" id="WP_249737681.1">
    <property type="nucleotide sequence ID" value="NZ_JAKNCJ010000004.1"/>
</dbReference>
<dbReference type="EMBL" id="JAKNCJ010000004">
    <property type="protein sequence ID" value="MCL6423602.1"/>
    <property type="molecule type" value="Genomic_DNA"/>
</dbReference>